<sequence>MSYLLGAYIPGRSLLHRTPAGVKLLVLLVFSTLLVVLHGLIATGVLFAIAVVFTVIARLPMRQVGRAARGVLLVALVLSALQGYAHGWPRAVEAGVDLISLALGGLILTATTEVNAMLDLFTRLITPLRPIGVNPDGVALVIGLAITSIPASIALLLETRDAARARGIRHPRAYLSPFVIRLVARAHETGDALKARGLGD</sequence>
<comment type="caution">
    <text evidence="6">The sequence shown here is derived from an EMBL/GenBank/DDBJ whole genome shotgun (WGS) entry which is preliminary data.</text>
</comment>
<dbReference type="EMBL" id="BSEL01000003">
    <property type="protein sequence ID" value="GLJ67369.1"/>
    <property type="molecule type" value="Genomic_DNA"/>
</dbReference>
<accession>A0ABQ5SU75</accession>
<evidence type="ECO:0000313" key="6">
    <source>
        <dbReference type="EMBL" id="GLJ67369.1"/>
    </source>
</evidence>
<feature type="transmembrane region" description="Helical" evidence="5">
    <location>
        <begin position="137"/>
        <end position="157"/>
    </location>
</feature>
<dbReference type="Proteomes" id="UP001142292">
    <property type="component" value="Unassembled WGS sequence"/>
</dbReference>
<dbReference type="CDD" id="cd16914">
    <property type="entry name" value="EcfT"/>
    <property type="match status" value="1"/>
</dbReference>
<comment type="subcellular location">
    <subcellularLocation>
        <location evidence="1">Membrane</location>
        <topology evidence="1">Multi-pass membrane protein</topology>
    </subcellularLocation>
</comment>
<proteinExistence type="predicted"/>
<evidence type="ECO:0000256" key="4">
    <source>
        <dbReference type="ARBA" id="ARBA00023136"/>
    </source>
</evidence>
<dbReference type="RefSeq" id="WP_189119414.1">
    <property type="nucleotide sequence ID" value="NZ_BMRK01000012.1"/>
</dbReference>
<evidence type="ECO:0000313" key="7">
    <source>
        <dbReference type="Proteomes" id="UP001142292"/>
    </source>
</evidence>
<keyword evidence="7" id="KW-1185">Reference proteome</keyword>
<evidence type="ECO:0000256" key="5">
    <source>
        <dbReference type="SAM" id="Phobius"/>
    </source>
</evidence>
<gene>
    <name evidence="6" type="ORF">GCM10017579_14050</name>
</gene>
<dbReference type="InterPro" id="IPR003339">
    <property type="entry name" value="ABC/ECF_trnsptr_transmembrane"/>
</dbReference>
<keyword evidence="3 5" id="KW-1133">Transmembrane helix</keyword>
<dbReference type="Pfam" id="PF02361">
    <property type="entry name" value="CbiQ"/>
    <property type="match status" value="1"/>
</dbReference>
<protein>
    <submittedName>
        <fullName evidence="6">Cobalt ABC transporter</fullName>
    </submittedName>
</protein>
<evidence type="ECO:0000256" key="2">
    <source>
        <dbReference type="ARBA" id="ARBA00022692"/>
    </source>
</evidence>
<feature type="transmembrane region" description="Helical" evidence="5">
    <location>
        <begin position="24"/>
        <end position="55"/>
    </location>
</feature>
<organism evidence="6 7">
    <name type="scientific">Nocardioides luteus</name>
    <dbReference type="NCBI Taxonomy" id="1844"/>
    <lineage>
        <taxon>Bacteria</taxon>
        <taxon>Bacillati</taxon>
        <taxon>Actinomycetota</taxon>
        <taxon>Actinomycetes</taxon>
        <taxon>Propionibacteriales</taxon>
        <taxon>Nocardioidaceae</taxon>
        <taxon>Nocardioides</taxon>
    </lineage>
</organism>
<reference evidence="6" key="1">
    <citation type="journal article" date="2014" name="Int. J. Syst. Evol. Microbiol.">
        <title>Complete genome of a new Firmicutes species belonging to the dominant human colonic microbiota ('Ruminococcus bicirculans') reveals two chromosomes and a selective capacity to utilize plant glucans.</title>
        <authorList>
            <consortium name="NISC Comparative Sequencing Program"/>
            <person name="Wegmann U."/>
            <person name="Louis P."/>
            <person name="Goesmann A."/>
            <person name="Henrissat B."/>
            <person name="Duncan S.H."/>
            <person name="Flint H.J."/>
        </authorList>
    </citation>
    <scope>NUCLEOTIDE SEQUENCE</scope>
    <source>
        <strain evidence="6">VKM Ac-1246</strain>
    </source>
</reference>
<feature type="transmembrane region" description="Helical" evidence="5">
    <location>
        <begin position="67"/>
        <end position="85"/>
    </location>
</feature>
<keyword evidence="4 5" id="KW-0472">Membrane</keyword>
<reference evidence="6" key="2">
    <citation type="submission" date="2023-01" db="EMBL/GenBank/DDBJ databases">
        <authorList>
            <person name="Sun Q."/>
            <person name="Evtushenko L."/>
        </authorList>
    </citation>
    <scope>NUCLEOTIDE SEQUENCE</scope>
    <source>
        <strain evidence="6">VKM Ac-1246</strain>
    </source>
</reference>
<keyword evidence="2 5" id="KW-0812">Transmembrane</keyword>
<name>A0ABQ5SU75_9ACTN</name>
<evidence type="ECO:0000256" key="3">
    <source>
        <dbReference type="ARBA" id="ARBA00022989"/>
    </source>
</evidence>
<evidence type="ECO:0000256" key="1">
    <source>
        <dbReference type="ARBA" id="ARBA00004141"/>
    </source>
</evidence>